<accession>A0A2M8ZCE4</accession>
<proteinExistence type="predicted"/>
<dbReference type="Gene3D" id="3.40.630.30">
    <property type="match status" value="2"/>
</dbReference>
<organism evidence="2 3">
    <name type="scientific">[Clostridium] celerecrescens 18A</name>
    <dbReference type="NCBI Taxonomy" id="1286362"/>
    <lineage>
        <taxon>Bacteria</taxon>
        <taxon>Bacillati</taxon>
        <taxon>Bacillota</taxon>
        <taxon>Clostridia</taxon>
        <taxon>Lachnospirales</taxon>
        <taxon>Lachnospiraceae</taxon>
        <taxon>Lacrimispora</taxon>
    </lineage>
</organism>
<dbReference type="Pfam" id="PF00583">
    <property type="entry name" value="Acetyltransf_1"/>
    <property type="match status" value="2"/>
</dbReference>
<sequence>MIFLDLNKENAGTACELFEDAVRAKEVLFRPFESKSDFCRFFMEDQAEEVHKITILEEHGWGFASGCFLSGESRAYLSMIVVKKEMQRQGIGKAMLACLEERLRKESGVSRIEIVFFNPMTFPWQIPGKKTADHPNAPGVDVGSNAYLFFKNCRYRDFAMQNSYYLDLHDYSEPDFAADIKERLEKEDITIEIYNTDRHYGMEVMIHKFQNPLWERDILGETAKGENSRPILIAAHNGKLIGFTGPLDVEKSGRGYFCGIGVDPDYRGKRISTILFCRLCISLKEKGADFMSLFTGENNPARNIYEAAGFRIVRTWADMRKEWKDG</sequence>
<dbReference type="InterPro" id="IPR050276">
    <property type="entry name" value="MshD_Acetyltransferase"/>
</dbReference>
<name>A0A2M8ZCE4_9FIRM</name>
<feature type="domain" description="N-acetyltransferase" evidence="1">
    <location>
        <begin position="189"/>
        <end position="324"/>
    </location>
</feature>
<gene>
    <name evidence="2" type="ORF">H171_4742</name>
</gene>
<reference evidence="2 3" key="1">
    <citation type="submission" date="2017-11" db="EMBL/GenBank/DDBJ databases">
        <title>Understudied soil microbes with underappreciated capabilities: Untangling the Clostridium saccharolyticum group.</title>
        <authorList>
            <person name="Leschine S."/>
        </authorList>
    </citation>
    <scope>NUCLEOTIDE SEQUENCE [LARGE SCALE GENOMIC DNA]</scope>
    <source>
        <strain evidence="2 3">18A</strain>
    </source>
</reference>
<dbReference type="InterPro" id="IPR000182">
    <property type="entry name" value="GNAT_dom"/>
</dbReference>
<evidence type="ECO:0000313" key="2">
    <source>
        <dbReference type="EMBL" id="PJJ31103.1"/>
    </source>
</evidence>
<dbReference type="AlphaFoldDB" id="A0A2M8ZCE4"/>
<dbReference type="PANTHER" id="PTHR43617">
    <property type="entry name" value="L-AMINO ACID N-ACETYLTRANSFERASE"/>
    <property type="match status" value="1"/>
</dbReference>
<dbReference type="CDD" id="cd04301">
    <property type="entry name" value="NAT_SF"/>
    <property type="match status" value="2"/>
</dbReference>
<dbReference type="SUPFAM" id="SSF55729">
    <property type="entry name" value="Acyl-CoA N-acyltransferases (Nat)"/>
    <property type="match status" value="2"/>
</dbReference>
<dbReference type="Proteomes" id="UP000231092">
    <property type="component" value="Unassembled WGS sequence"/>
</dbReference>
<dbReference type="EMBL" id="PGET01000001">
    <property type="protein sequence ID" value="PJJ31103.1"/>
    <property type="molecule type" value="Genomic_DNA"/>
</dbReference>
<feature type="domain" description="N-acetyltransferase" evidence="1">
    <location>
        <begin position="1"/>
        <end position="154"/>
    </location>
</feature>
<protein>
    <submittedName>
        <fullName evidence="2">Acetyltransferase (GNAT) family protein</fullName>
    </submittedName>
</protein>
<keyword evidence="2" id="KW-0808">Transferase</keyword>
<comment type="caution">
    <text evidence="2">The sequence shown here is derived from an EMBL/GenBank/DDBJ whole genome shotgun (WGS) entry which is preliminary data.</text>
</comment>
<dbReference type="PROSITE" id="PS51186">
    <property type="entry name" value="GNAT"/>
    <property type="match status" value="2"/>
</dbReference>
<dbReference type="InterPro" id="IPR016181">
    <property type="entry name" value="Acyl_CoA_acyltransferase"/>
</dbReference>
<dbReference type="GO" id="GO:0016747">
    <property type="term" value="F:acyltransferase activity, transferring groups other than amino-acyl groups"/>
    <property type="evidence" value="ECO:0007669"/>
    <property type="project" value="InterPro"/>
</dbReference>
<dbReference type="RefSeq" id="WP_100307269.1">
    <property type="nucleotide sequence ID" value="NZ_PGET01000001.1"/>
</dbReference>
<evidence type="ECO:0000313" key="3">
    <source>
        <dbReference type="Proteomes" id="UP000231092"/>
    </source>
</evidence>
<dbReference type="OrthoDB" id="1884663at2"/>
<evidence type="ECO:0000259" key="1">
    <source>
        <dbReference type="PROSITE" id="PS51186"/>
    </source>
</evidence>